<gene>
    <name evidence="1" type="ORF">QYT958_LOCUS42987</name>
    <name evidence="2" type="ORF">QYT958_LOCUS43009</name>
</gene>
<organism evidence="1 3">
    <name type="scientific">Rotaria socialis</name>
    <dbReference type="NCBI Taxonomy" id="392032"/>
    <lineage>
        <taxon>Eukaryota</taxon>
        <taxon>Metazoa</taxon>
        <taxon>Spiralia</taxon>
        <taxon>Gnathifera</taxon>
        <taxon>Rotifera</taxon>
        <taxon>Eurotatoria</taxon>
        <taxon>Bdelloidea</taxon>
        <taxon>Philodinida</taxon>
        <taxon>Philodinidae</taxon>
        <taxon>Rotaria</taxon>
    </lineage>
</organism>
<dbReference type="Proteomes" id="UP000663848">
    <property type="component" value="Unassembled WGS sequence"/>
</dbReference>
<evidence type="ECO:0000313" key="1">
    <source>
        <dbReference type="EMBL" id="CAF5066663.1"/>
    </source>
</evidence>
<reference evidence="1" key="1">
    <citation type="submission" date="2021-02" db="EMBL/GenBank/DDBJ databases">
        <authorList>
            <person name="Nowell W R."/>
        </authorList>
    </citation>
    <scope>NUCLEOTIDE SEQUENCE</scope>
</reference>
<protein>
    <submittedName>
        <fullName evidence="1">Uncharacterized protein</fullName>
    </submittedName>
</protein>
<comment type="caution">
    <text evidence="1">The sequence shown here is derived from an EMBL/GenBank/DDBJ whole genome shotgun (WGS) entry which is preliminary data.</text>
</comment>
<proteinExistence type="predicted"/>
<sequence length="18" mass="1922">MATSTAVNSTGQPRELCR</sequence>
<evidence type="ECO:0000313" key="3">
    <source>
        <dbReference type="Proteomes" id="UP000663848"/>
    </source>
</evidence>
<evidence type="ECO:0000313" key="2">
    <source>
        <dbReference type="EMBL" id="CAF5067096.1"/>
    </source>
</evidence>
<name>A0A822DDL0_9BILA</name>
<dbReference type="AlphaFoldDB" id="A0A822DDL0"/>
<dbReference type="EMBL" id="CAJOBR010058471">
    <property type="protein sequence ID" value="CAF5067096.1"/>
    <property type="molecule type" value="Genomic_DNA"/>
</dbReference>
<feature type="non-terminal residue" evidence="1">
    <location>
        <position position="18"/>
    </location>
</feature>
<dbReference type="EMBL" id="CAJOBR010058275">
    <property type="protein sequence ID" value="CAF5066663.1"/>
    <property type="molecule type" value="Genomic_DNA"/>
</dbReference>
<accession>A0A822DDL0</accession>